<evidence type="ECO:0000256" key="1">
    <source>
        <dbReference type="ARBA" id="ARBA00022737"/>
    </source>
</evidence>
<gene>
    <name evidence="3" type="ORF">K505DRAFT_221910</name>
</gene>
<dbReference type="InterPro" id="IPR056884">
    <property type="entry name" value="NPHP3-like_N"/>
</dbReference>
<dbReference type="OrthoDB" id="443402at2759"/>
<protein>
    <recommendedName>
        <fullName evidence="2">Nephrocystin 3-like N-terminal domain-containing protein</fullName>
    </recommendedName>
</protein>
<dbReference type="EMBL" id="MU001752">
    <property type="protein sequence ID" value="KAF2800147.1"/>
    <property type="molecule type" value="Genomic_DNA"/>
</dbReference>
<evidence type="ECO:0000313" key="3">
    <source>
        <dbReference type="EMBL" id="KAF2800147.1"/>
    </source>
</evidence>
<dbReference type="PANTHER" id="PTHR10039">
    <property type="entry name" value="AMELOGENIN"/>
    <property type="match status" value="1"/>
</dbReference>
<sequence>FIWNAGSPFQRGQQYVLSSLLHQLLSNRPGIALQLLQGEKDLQHKKYTSDWSRKTVEHILFKAVKLTQGSICIFVDGLDEIDEDDGGGLFDFMQQIGRLRSLPNIKLCVSSRPETIIKKHLEGIPGLRLQDLNAHDIRTDGVFLWARLVVTSIRNGLIKYDDWEMLLQRVNVLPDKLSELYNDMWKRLNGDTELHRATSALYFKLLL</sequence>
<evidence type="ECO:0000259" key="2">
    <source>
        <dbReference type="Pfam" id="PF24883"/>
    </source>
</evidence>
<reference evidence="3" key="1">
    <citation type="journal article" date="2020" name="Stud. Mycol.">
        <title>101 Dothideomycetes genomes: a test case for predicting lifestyles and emergence of pathogens.</title>
        <authorList>
            <person name="Haridas S."/>
            <person name="Albert R."/>
            <person name="Binder M."/>
            <person name="Bloem J."/>
            <person name="Labutti K."/>
            <person name="Salamov A."/>
            <person name="Andreopoulos B."/>
            <person name="Baker S."/>
            <person name="Barry K."/>
            <person name="Bills G."/>
            <person name="Bluhm B."/>
            <person name="Cannon C."/>
            <person name="Castanera R."/>
            <person name="Culley D."/>
            <person name="Daum C."/>
            <person name="Ezra D."/>
            <person name="Gonzalez J."/>
            <person name="Henrissat B."/>
            <person name="Kuo A."/>
            <person name="Liang C."/>
            <person name="Lipzen A."/>
            <person name="Lutzoni F."/>
            <person name="Magnuson J."/>
            <person name="Mondo S."/>
            <person name="Nolan M."/>
            <person name="Ohm R."/>
            <person name="Pangilinan J."/>
            <person name="Park H.-J."/>
            <person name="Ramirez L."/>
            <person name="Alfaro M."/>
            <person name="Sun H."/>
            <person name="Tritt A."/>
            <person name="Yoshinaga Y."/>
            <person name="Zwiers L.-H."/>
            <person name="Turgeon B."/>
            <person name="Goodwin S."/>
            <person name="Spatafora J."/>
            <person name="Crous P."/>
            <person name="Grigoriev I."/>
        </authorList>
    </citation>
    <scope>NUCLEOTIDE SEQUENCE</scope>
    <source>
        <strain evidence="3">CBS 109.77</strain>
    </source>
</reference>
<keyword evidence="4" id="KW-1185">Reference proteome</keyword>
<dbReference type="AlphaFoldDB" id="A0A6A6XX18"/>
<dbReference type="Proteomes" id="UP000799757">
    <property type="component" value="Unassembled WGS sequence"/>
</dbReference>
<evidence type="ECO:0000313" key="4">
    <source>
        <dbReference type="Proteomes" id="UP000799757"/>
    </source>
</evidence>
<feature type="domain" description="Nephrocystin 3-like N-terminal" evidence="2">
    <location>
        <begin position="3"/>
        <end position="112"/>
    </location>
</feature>
<proteinExistence type="predicted"/>
<accession>A0A6A6XX18</accession>
<dbReference type="Pfam" id="PF24883">
    <property type="entry name" value="NPHP3_N"/>
    <property type="match status" value="1"/>
</dbReference>
<feature type="non-terminal residue" evidence="3">
    <location>
        <position position="1"/>
    </location>
</feature>
<name>A0A6A6XX18_9PLEO</name>
<keyword evidence="1" id="KW-0677">Repeat</keyword>
<feature type="non-terminal residue" evidence="3">
    <location>
        <position position="207"/>
    </location>
</feature>
<dbReference type="PANTHER" id="PTHR10039:SF5">
    <property type="entry name" value="NACHT DOMAIN-CONTAINING PROTEIN"/>
    <property type="match status" value="1"/>
</dbReference>
<organism evidence="3 4">
    <name type="scientific">Melanomma pulvis-pyrius CBS 109.77</name>
    <dbReference type="NCBI Taxonomy" id="1314802"/>
    <lineage>
        <taxon>Eukaryota</taxon>
        <taxon>Fungi</taxon>
        <taxon>Dikarya</taxon>
        <taxon>Ascomycota</taxon>
        <taxon>Pezizomycotina</taxon>
        <taxon>Dothideomycetes</taxon>
        <taxon>Pleosporomycetidae</taxon>
        <taxon>Pleosporales</taxon>
        <taxon>Melanommataceae</taxon>
        <taxon>Melanomma</taxon>
    </lineage>
</organism>